<evidence type="ECO:0000313" key="2">
    <source>
        <dbReference type="EMBL" id="KKK58916.1"/>
    </source>
</evidence>
<protein>
    <submittedName>
        <fullName evidence="2">Uncharacterized protein</fullName>
    </submittedName>
</protein>
<reference evidence="2" key="1">
    <citation type="journal article" date="2015" name="Nature">
        <title>Complex archaea that bridge the gap between prokaryotes and eukaryotes.</title>
        <authorList>
            <person name="Spang A."/>
            <person name="Saw J.H."/>
            <person name="Jorgensen S.L."/>
            <person name="Zaremba-Niedzwiedzka K."/>
            <person name="Martijn J."/>
            <person name="Lind A.E."/>
            <person name="van Eijk R."/>
            <person name="Schleper C."/>
            <person name="Guy L."/>
            <person name="Ettema T.J."/>
        </authorList>
    </citation>
    <scope>NUCLEOTIDE SEQUENCE</scope>
</reference>
<feature type="compositionally biased region" description="Basic and acidic residues" evidence="1">
    <location>
        <begin position="1"/>
        <end position="10"/>
    </location>
</feature>
<sequence length="44" mass="4959">MSEYLDRELNDPDPLEGVPWLDDRGQPVPEDPAADPEAWEPAPE</sequence>
<dbReference type="AlphaFoldDB" id="A0A0F8ZG02"/>
<dbReference type="EMBL" id="LAZR01063738">
    <property type="protein sequence ID" value="KKK58916.1"/>
    <property type="molecule type" value="Genomic_DNA"/>
</dbReference>
<feature type="compositionally biased region" description="Acidic residues" evidence="1">
    <location>
        <begin position="32"/>
        <end position="44"/>
    </location>
</feature>
<organism evidence="2">
    <name type="scientific">marine sediment metagenome</name>
    <dbReference type="NCBI Taxonomy" id="412755"/>
    <lineage>
        <taxon>unclassified sequences</taxon>
        <taxon>metagenomes</taxon>
        <taxon>ecological metagenomes</taxon>
    </lineage>
</organism>
<proteinExistence type="predicted"/>
<accession>A0A0F8ZG02</accession>
<comment type="caution">
    <text evidence="2">The sequence shown here is derived from an EMBL/GenBank/DDBJ whole genome shotgun (WGS) entry which is preliminary data.</text>
</comment>
<gene>
    <name evidence="2" type="ORF">LCGC14_3039590</name>
</gene>
<evidence type="ECO:0000256" key="1">
    <source>
        <dbReference type="SAM" id="MobiDB-lite"/>
    </source>
</evidence>
<name>A0A0F8ZG02_9ZZZZ</name>
<feature type="region of interest" description="Disordered" evidence="1">
    <location>
        <begin position="1"/>
        <end position="44"/>
    </location>
</feature>